<comment type="caution">
    <text evidence="11">The sequence shown here is derived from an EMBL/GenBank/DDBJ whole genome shotgun (WGS) entry which is preliminary data.</text>
</comment>
<evidence type="ECO:0000256" key="9">
    <source>
        <dbReference type="RuleBase" id="RU361169"/>
    </source>
</evidence>
<keyword evidence="5 9" id="KW-0378">Hydrolase</keyword>
<organism evidence="11 12">
    <name type="scientific">Saponaria officinalis</name>
    <name type="common">Common soapwort</name>
    <name type="synonym">Lychnis saponaria</name>
    <dbReference type="NCBI Taxonomy" id="3572"/>
    <lineage>
        <taxon>Eukaryota</taxon>
        <taxon>Viridiplantae</taxon>
        <taxon>Streptophyta</taxon>
        <taxon>Embryophyta</taxon>
        <taxon>Tracheophyta</taxon>
        <taxon>Spermatophyta</taxon>
        <taxon>Magnoliopsida</taxon>
        <taxon>eudicotyledons</taxon>
        <taxon>Gunneridae</taxon>
        <taxon>Pentapetalae</taxon>
        <taxon>Caryophyllales</taxon>
        <taxon>Caryophyllaceae</taxon>
        <taxon>Caryophylleae</taxon>
        <taxon>Saponaria</taxon>
    </lineage>
</organism>
<evidence type="ECO:0000256" key="4">
    <source>
        <dbReference type="ARBA" id="ARBA00022525"/>
    </source>
</evidence>
<dbReference type="InterPro" id="IPR012334">
    <property type="entry name" value="Pectin_lyas_fold"/>
</dbReference>
<dbReference type="Pfam" id="PF00295">
    <property type="entry name" value="Glyco_hydro_28"/>
    <property type="match status" value="1"/>
</dbReference>
<dbReference type="FunFam" id="2.160.20.10:FF:000004">
    <property type="entry name" value="Pectin lyase-like superfamily protein"/>
    <property type="match status" value="1"/>
</dbReference>
<proteinExistence type="inferred from homology"/>
<evidence type="ECO:0000256" key="2">
    <source>
        <dbReference type="ARBA" id="ARBA00008834"/>
    </source>
</evidence>
<dbReference type="EMBL" id="JBDFQZ010000001">
    <property type="protein sequence ID" value="KAK9757633.1"/>
    <property type="molecule type" value="Genomic_DNA"/>
</dbReference>
<gene>
    <name evidence="11" type="ORF">RND81_01G175500</name>
</gene>
<evidence type="ECO:0000256" key="1">
    <source>
        <dbReference type="ARBA" id="ARBA00004191"/>
    </source>
</evidence>
<protein>
    <recommendedName>
        <fullName evidence="13">Polygalacturonase</fullName>
    </recommendedName>
</protein>
<dbReference type="GO" id="GO:0004650">
    <property type="term" value="F:polygalacturonase activity"/>
    <property type="evidence" value="ECO:0007669"/>
    <property type="project" value="InterPro"/>
</dbReference>
<evidence type="ECO:0000313" key="12">
    <source>
        <dbReference type="Proteomes" id="UP001443914"/>
    </source>
</evidence>
<dbReference type="Gene3D" id="2.160.20.10">
    <property type="entry name" value="Single-stranded right-handed beta-helix, Pectin lyase-like"/>
    <property type="match status" value="1"/>
</dbReference>
<evidence type="ECO:0000256" key="3">
    <source>
        <dbReference type="ARBA" id="ARBA00022512"/>
    </source>
</evidence>
<name>A0AAW1NGU0_SAPOF</name>
<evidence type="ECO:0000256" key="7">
    <source>
        <dbReference type="ARBA" id="ARBA00023316"/>
    </source>
</evidence>
<dbReference type="Proteomes" id="UP001443914">
    <property type="component" value="Unassembled WGS sequence"/>
</dbReference>
<accession>A0AAW1NGU0</accession>
<evidence type="ECO:0000256" key="10">
    <source>
        <dbReference type="SAM" id="SignalP"/>
    </source>
</evidence>
<evidence type="ECO:0000256" key="5">
    <source>
        <dbReference type="ARBA" id="ARBA00022801"/>
    </source>
</evidence>
<dbReference type="GO" id="GO:0005975">
    <property type="term" value="P:carbohydrate metabolic process"/>
    <property type="evidence" value="ECO:0007669"/>
    <property type="project" value="InterPro"/>
</dbReference>
<keyword evidence="4" id="KW-0964">Secreted</keyword>
<dbReference type="GO" id="GO:0071555">
    <property type="term" value="P:cell wall organization"/>
    <property type="evidence" value="ECO:0007669"/>
    <property type="project" value="UniProtKB-KW"/>
</dbReference>
<feature type="active site" evidence="8">
    <location>
        <position position="248"/>
    </location>
</feature>
<keyword evidence="7" id="KW-0961">Cell wall biogenesis/degradation</keyword>
<comment type="similarity">
    <text evidence="2 9">Belongs to the glycosyl hydrolase 28 family.</text>
</comment>
<dbReference type="PROSITE" id="PS00502">
    <property type="entry name" value="POLYGALACTURONASE"/>
    <property type="match status" value="1"/>
</dbReference>
<evidence type="ECO:0000313" key="11">
    <source>
        <dbReference type="EMBL" id="KAK9757633.1"/>
    </source>
</evidence>
<sequence length="410" mass="43595">MAPISKCSLMFFLFHLLVLAINASAPGGGAVFDITKHGAKPNGDATQGFMEAWKAACASTTLSKVLVPKGSYQLRAVKLLGPCKSKVTVEILGNFKAPADPAQFKGEDTWVKVQHIDGLTMTAPKGAGVFDGQGHVAWEKNDCSKTGKCDNLPYNFRFNFLTNSVINGITSLNSKLFHIAILGCKELKMHDITVTAPANSLNTDGIHIGRSDGVEIINAHVGTGDDCISIGDGAKNVLIEKVTCGPGHGISVGSLGRYPNEEPVNGVTIRGCIIKNTDNGVRVKTWHNSYAGTVTGLHFEDITVENVKNPVIVDQEYCPYNHCKAKTPSKVKLTDIRFKNVKGTSGTKEAVKVVCSSGVPCEKVELIDIDLAYHGKDGPAVSVCKNVKPTIKGKQNPPACTAHASASAEL</sequence>
<keyword evidence="6 9" id="KW-0326">Glycosidase</keyword>
<feature type="chain" id="PRO_5043934726" description="Polygalacturonase" evidence="10">
    <location>
        <begin position="21"/>
        <end position="410"/>
    </location>
</feature>
<keyword evidence="12" id="KW-1185">Reference proteome</keyword>
<evidence type="ECO:0000256" key="6">
    <source>
        <dbReference type="ARBA" id="ARBA00023295"/>
    </source>
</evidence>
<feature type="signal peptide" evidence="10">
    <location>
        <begin position="1"/>
        <end position="20"/>
    </location>
</feature>
<reference evidence="11" key="1">
    <citation type="submission" date="2024-03" db="EMBL/GenBank/DDBJ databases">
        <title>WGS assembly of Saponaria officinalis var. Norfolk2.</title>
        <authorList>
            <person name="Jenkins J."/>
            <person name="Shu S."/>
            <person name="Grimwood J."/>
            <person name="Barry K."/>
            <person name="Goodstein D."/>
            <person name="Schmutz J."/>
            <person name="Leebens-Mack J."/>
            <person name="Osbourn A."/>
        </authorList>
    </citation>
    <scope>NUCLEOTIDE SEQUENCE [LARGE SCALE GENOMIC DNA]</scope>
    <source>
        <strain evidence="11">JIC</strain>
    </source>
</reference>
<dbReference type="InterPro" id="IPR011050">
    <property type="entry name" value="Pectin_lyase_fold/virulence"/>
</dbReference>
<dbReference type="SUPFAM" id="SSF51126">
    <property type="entry name" value="Pectin lyase-like"/>
    <property type="match status" value="1"/>
</dbReference>
<evidence type="ECO:0000256" key="8">
    <source>
        <dbReference type="PROSITE-ProRule" id="PRU10052"/>
    </source>
</evidence>
<keyword evidence="3" id="KW-0134">Cell wall</keyword>
<keyword evidence="10" id="KW-0732">Signal</keyword>
<dbReference type="PANTHER" id="PTHR31375">
    <property type="match status" value="1"/>
</dbReference>
<dbReference type="SMART" id="SM00710">
    <property type="entry name" value="PbH1"/>
    <property type="match status" value="5"/>
</dbReference>
<comment type="subcellular location">
    <subcellularLocation>
        <location evidence="1">Secreted</location>
        <location evidence="1">Cell wall</location>
    </subcellularLocation>
</comment>
<dbReference type="InterPro" id="IPR006626">
    <property type="entry name" value="PbH1"/>
</dbReference>
<dbReference type="InterPro" id="IPR000743">
    <property type="entry name" value="Glyco_hydro_28"/>
</dbReference>
<evidence type="ECO:0008006" key="13">
    <source>
        <dbReference type="Google" id="ProtNLM"/>
    </source>
</evidence>
<dbReference type="AlphaFoldDB" id="A0AAW1NGU0"/>